<proteinExistence type="predicted"/>
<name>A0A8S2XKF5_9BILA</name>
<feature type="compositionally biased region" description="Low complexity" evidence="1">
    <location>
        <begin position="1"/>
        <end position="14"/>
    </location>
</feature>
<feature type="region of interest" description="Disordered" evidence="1">
    <location>
        <begin position="1"/>
        <end position="20"/>
    </location>
</feature>
<dbReference type="EMBL" id="CAJOBI010081256">
    <property type="protein sequence ID" value="CAF4499526.1"/>
    <property type="molecule type" value="Genomic_DNA"/>
</dbReference>
<evidence type="ECO:0000313" key="3">
    <source>
        <dbReference type="Proteomes" id="UP000676336"/>
    </source>
</evidence>
<organism evidence="2 3">
    <name type="scientific">Rotaria magnacalcarata</name>
    <dbReference type="NCBI Taxonomy" id="392030"/>
    <lineage>
        <taxon>Eukaryota</taxon>
        <taxon>Metazoa</taxon>
        <taxon>Spiralia</taxon>
        <taxon>Gnathifera</taxon>
        <taxon>Rotifera</taxon>
        <taxon>Eurotatoria</taxon>
        <taxon>Bdelloidea</taxon>
        <taxon>Philodinida</taxon>
        <taxon>Philodinidae</taxon>
        <taxon>Rotaria</taxon>
    </lineage>
</organism>
<gene>
    <name evidence="2" type="ORF">SMN809_LOCUS34846</name>
</gene>
<feature type="non-terminal residue" evidence="2">
    <location>
        <position position="81"/>
    </location>
</feature>
<feature type="non-terminal residue" evidence="2">
    <location>
        <position position="1"/>
    </location>
</feature>
<reference evidence="2" key="1">
    <citation type="submission" date="2021-02" db="EMBL/GenBank/DDBJ databases">
        <authorList>
            <person name="Nowell W R."/>
        </authorList>
    </citation>
    <scope>NUCLEOTIDE SEQUENCE</scope>
</reference>
<sequence>PNSSSTTTSSTTNNEDIYESSPKFIEDFMRKVQSYGYKGLSLSNDNCTKKTLPITPIRSTAMLNLVTQQQQKTKHRLSSST</sequence>
<accession>A0A8S2XKF5</accession>
<dbReference type="Proteomes" id="UP000676336">
    <property type="component" value="Unassembled WGS sequence"/>
</dbReference>
<evidence type="ECO:0000313" key="2">
    <source>
        <dbReference type="EMBL" id="CAF4499526.1"/>
    </source>
</evidence>
<protein>
    <submittedName>
        <fullName evidence="2">Uncharacterized protein</fullName>
    </submittedName>
</protein>
<comment type="caution">
    <text evidence="2">The sequence shown here is derived from an EMBL/GenBank/DDBJ whole genome shotgun (WGS) entry which is preliminary data.</text>
</comment>
<evidence type="ECO:0000256" key="1">
    <source>
        <dbReference type="SAM" id="MobiDB-lite"/>
    </source>
</evidence>
<dbReference type="AlphaFoldDB" id="A0A8S2XKF5"/>